<feature type="transmembrane region" description="Helical" evidence="1">
    <location>
        <begin position="30"/>
        <end position="49"/>
    </location>
</feature>
<keyword evidence="1" id="KW-1133">Transmembrane helix</keyword>
<dbReference type="EMBL" id="JRNS01000451">
    <property type="protein sequence ID" value="KGF45560.1"/>
    <property type="molecule type" value="Genomic_DNA"/>
</dbReference>
<dbReference type="GeneID" id="9497645"/>
<evidence type="ECO:0000256" key="1">
    <source>
        <dbReference type="SAM" id="Phobius"/>
    </source>
</evidence>
<keyword evidence="1" id="KW-0812">Transmembrane</keyword>
<dbReference type="RefSeq" id="WP_004361511.1">
    <property type="nucleotide sequence ID" value="NZ_JRNS01000451.1"/>
</dbReference>
<evidence type="ECO:0000313" key="2">
    <source>
        <dbReference type="EMBL" id="KGF45560.1"/>
    </source>
</evidence>
<organism evidence="2 3">
    <name type="scientific">Prevotella melaninogenica DNF00666</name>
    <dbReference type="NCBI Taxonomy" id="1401073"/>
    <lineage>
        <taxon>Bacteria</taxon>
        <taxon>Pseudomonadati</taxon>
        <taxon>Bacteroidota</taxon>
        <taxon>Bacteroidia</taxon>
        <taxon>Bacteroidales</taxon>
        <taxon>Prevotellaceae</taxon>
        <taxon>Prevotella</taxon>
    </lineage>
</organism>
<evidence type="ECO:0008006" key="4">
    <source>
        <dbReference type="Google" id="ProtNLM"/>
    </source>
</evidence>
<dbReference type="Proteomes" id="UP000029578">
    <property type="component" value="Unassembled WGS sequence"/>
</dbReference>
<keyword evidence="1" id="KW-0472">Membrane</keyword>
<accession>A0A096AF62</accession>
<sequence>MELQNSTARRPERRRHKRETEDRFLPIRQWLNIIFMLGALVGVIVYFLTDNTTTGTIIILVSMVFKMVESVLRFIR</sequence>
<protein>
    <recommendedName>
        <fullName evidence="4">Mechanosensitive ion channel protein MscS</fullName>
    </recommendedName>
</protein>
<name>A0A096AF62_9BACT</name>
<evidence type="ECO:0000313" key="3">
    <source>
        <dbReference type="Proteomes" id="UP000029578"/>
    </source>
</evidence>
<proteinExistence type="predicted"/>
<feature type="transmembrane region" description="Helical" evidence="1">
    <location>
        <begin position="55"/>
        <end position="75"/>
    </location>
</feature>
<comment type="caution">
    <text evidence="2">The sequence shown here is derived from an EMBL/GenBank/DDBJ whole genome shotgun (WGS) entry which is preliminary data.</text>
</comment>
<reference evidence="2 3" key="1">
    <citation type="submission" date="2014-07" db="EMBL/GenBank/DDBJ databases">
        <authorList>
            <person name="McCorrison J."/>
            <person name="Sanka R."/>
            <person name="Torralba M."/>
            <person name="Gillis M."/>
            <person name="Haft D.H."/>
            <person name="Methe B."/>
            <person name="Sutton G."/>
            <person name="Nelson K.E."/>
        </authorList>
    </citation>
    <scope>NUCLEOTIDE SEQUENCE [LARGE SCALE GENOMIC DNA]</scope>
    <source>
        <strain evidence="2 3">DNF00666</strain>
    </source>
</reference>
<dbReference type="AlphaFoldDB" id="A0A096AF62"/>
<gene>
    <name evidence="2" type="ORF">HMPREF0661_09645</name>
</gene>
<dbReference type="PATRIC" id="fig|553174.6.peg.2101"/>